<gene>
    <name evidence="1" type="ORF">GCM10022393_43550</name>
</gene>
<dbReference type="InterPro" id="IPR032675">
    <property type="entry name" value="LRR_dom_sf"/>
</dbReference>
<name>A0ABP6UZX9_9FLAO</name>
<organism evidence="1 2">
    <name type="scientific">Aquimarina addita</name>
    <dbReference type="NCBI Taxonomy" id="870485"/>
    <lineage>
        <taxon>Bacteria</taxon>
        <taxon>Pseudomonadati</taxon>
        <taxon>Bacteroidota</taxon>
        <taxon>Flavobacteriia</taxon>
        <taxon>Flavobacteriales</taxon>
        <taxon>Flavobacteriaceae</taxon>
        <taxon>Aquimarina</taxon>
    </lineage>
</organism>
<dbReference type="Gene3D" id="3.80.10.10">
    <property type="entry name" value="Ribonuclease Inhibitor"/>
    <property type="match status" value="1"/>
</dbReference>
<dbReference type="Proteomes" id="UP001500459">
    <property type="component" value="Unassembled WGS sequence"/>
</dbReference>
<sequence length="313" mass="36324">MSIEILRDNTIINGIFSPINFTEFPTSFTNSLRLILKGEINQSDAIKLSEYSKNFNKTIIVESNLSSYHFKYYSFFSHLYGFQCYGIDNEGIEKIQEIPEKIEHLEMGFLDKKNYSIDFLQKFKSLNFLSISGKVSGFQCLLKLPKLSTLNLYYVKLPNTEYFSKLPRLKSFQFTHGSIEDINSLSELTSIESISFWKVRGLNDLSWLVKLVNLKKISIGAQTNIEYLPSFHFFNKLESIHFEQMKNLLDISPISESNSIKSVYLTGMDQVPIESYESFKNHSSLEYLKCGYKSKKKRDLIKKMLDLPEINTK</sequence>
<comment type="caution">
    <text evidence="1">The sequence shown here is derived from an EMBL/GenBank/DDBJ whole genome shotgun (WGS) entry which is preliminary data.</text>
</comment>
<accession>A0ABP6UZX9</accession>
<dbReference type="SUPFAM" id="SSF52058">
    <property type="entry name" value="L domain-like"/>
    <property type="match status" value="1"/>
</dbReference>
<reference evidence="2" key="1">
    <citation type="journal article" date="2019" name="Int. J. Syst. Evol. Microbiol.">
        <title>The Global Catalogue of Microorganisms (GCM) 10K type strain sequencing project: providing services to taxonomists for standard genome sequencing and annotation.</title>
        <authorList>
            <consortium name="The Broad Institute Genomics Platform"/>
            <consortium name="The Broad Institute Genome Sequencing Center for Infectious Disease"/>
            <person name="Wu L."/>
            <person name="Ma J."/>
        </authorList>
    </citation>
    <scope>NUCLEOTIDE SEQUENCE [LARGE SCALE GENOMIC DNA]</scope>
    <source>
        <strain evidence="2">JCM 17106</strain>
    </source>
</reference>
<evidence type="ECO:0000313" key="1">
    <source>
        <dbReference type="EMBL" id="GAA3524305.1"/>
    </source>
</evidence>
<proteinExistence type="predicted"/>
<keyword evidence="2" id="KW-1185">Reference proteome</keyword>
<dbReference type="RefSeq" id="WP_344931081.1">
    <property type="nucleotide sequence ID" value="NZ_BAABCW010000059.1"/>
</dbReference>
<dbReference type="EMBL" id="BAABCW010000059">
    <property type="protein sequence ID" value="GAA3524305.1"/>
    <property type="molecule type" value="Genomic_DNA"/>
</dbReference>
<evidence type="ECO:0008006" key="3">
    <source>
        <dbReference type="Google" id="ProtNLM"/>
    </source>
</evidence>
<protein>
    <recommendedName>
        <fullName evidence="3">Leucine-rich repeat domain-containing protein</fullName>
    </recommendedName>
</protein>
<evidence type="ECO:0000313" key="2">
    <source>
        <dbReference type="Proteomes" id="UP001500459"/>
    </source>
</evidence>